<dbReference type="Proteomes" id="UP000019804">
    <property type="component" value="Unassembled WGS sequence"/>
</dbReference>
<evidence type="ECO:0000259" key="6">
    <source>
        <dbReference type="Pfam" id="PF02441"/>
    </source>
</evidence>
<dbReference type="InterPro" id="IPR036551">
    <property type="entry name" value="Flavin_trans-like"/>
</dbReference>
<dbReference type="HOGENOM" id="CLU_074522_2_1_1"/>
<name>A0A017SBE3_ASPRC</name>
<dbReference type="STRING" id="1388766.A0A017SBE3"/>
<keyword evidence="5" id="KW-0496">Mitochondrion</keyword>
<organism evidence="7 8">
    <name type="scientific">Aspergillus ruber (strain CBS 135680)</name>
    <dbReference type="NCBI Taxonomy" id="1388766"/>
    <lineage>
        <taxon>Eukaryota</taxon>
        <taxon>Fungi</taxon>
        <taxon>Dikarya</taxon>
        <taxon>Ascomycota</taxon>
        <taxon>Pezizomycotina</taxon>
        <taxon>Eurotiomycetes</taxon>
        <taxon>Eurotiomycetidae</taxon>
        <taxon>Eurotiales</taxon>
        <taxon>Aspergillaceae</taxon>
        <taxon>Aspergillus</taxon>
        <taxon>Aspergillus subgen. Aspergillus</taxon>
    </lineage>
</organism>
<keyword evidence="4 5" id="KW-0808">Transferase</keyword>
<evidence type="ECO:0000256" key="5">
    <source>
        <dbReference type="HAMAP-Rule" id="MF_03197"/>
    </source>
</evidence>
<proteinExistence type="inferred from homology"/>
<keyword evidence="2 5" id="KW-0285">Flavoprotein</keyword>
<feature type="binding site" evidence="5">
    <location>
        <position position="29"/>
    </location>
    <ligand>
        <name>FMN</name>
        <dbReference type="ChEBI" id="CHEBI:58210"/>
    </ligand>
</feature>
<feature type="binding site" evidence="5">
    <location>
        <position position="162"/>
    </location>
    <ligand>
        <name>dimethylallyl phosphate</name>
        <dbReference type="ChEBI" id="CHEBI:88052"/>
    </ligand>
</feature>
<sequence length="214" mass="23569">MTGATGAIYGIRALQFLRTLGVETHLIMSKWAHASIKYETPWTPESIANLATARNYSIRDLSAPMSSGSWKSDGMLIAPCSVKTLAAIRAGYAEDLISRSADVCIKEKRPLVLGARETPLRVIYLENMLALARLGVGIFPAVPAFYMRPKGLEDVVDHSVGRMMDYFGIESDEFMPGGEKVGGVSEVVTFLLCGQSLYSWWLGKVYCIHQTEQK</sequence>
<dbReference type="Pfam" id="PF02441">
    <property type="entry name" value="Flavoprotein"/>
    <property type="match status" value="1"/>
</dbReference>
<evidence type="ECO:0000313" key="8">
    <source>
        <dbReference type="Proteomes" id="UP000019804"/>
    </source>
</evidence>
<dbReference type="EC" id="2.5.1.129" evidence="5"/>
<feature type="binding site" evidence="5">
    <location>
        <begin position="3"/>
        <end position="5"/>
    </location>
    <ligand>
        <name>FMN</name>
        <dbReference type="ChEBI" id="CHEBI:58210"/>
    </ligand>
</feature>
<feature type="binding site" evidence="5">
    <location>
        <position position="116"/>
    </location>
    <ligand>
        <name>FMN</name>
        <dbReference type="ChEBI" id="CHEBI:58210"/>
    </ligand>
</feature>
<reference evidence="8" key="1">
    <citation type="journal article" date="2014" name="Nat. Commun.">
        <title>Genomic adaptations of the halophilic Dead Sea filamentous fungus Eurotium rubrum.</title>
        <authorList>
            <person name="Kis-Papo T."/>
            <person name="Weig A.R."/>
            <person name="Riley R."/>
            <person name="Persoh D."/>
            <person name="Salamov A."/>
            <person name="Sun H."/>
            <person name="Lipzen A."/>
            <person name="Wasser S.P."/>
            <person name="Rambold G."/>
            <person name="Grigoriev I.V."/>
            <person name="Nevo E."/>
        </authorList>
    </citation>
    <scope>NUCLEOTIDE SEQUENCE [LARGE SCALE GENOMIC DNA]</scope>
    <source>
        <strain evidence="8">CBS 135680</strain>
    </source>
</reference>
<comment type="catalytic activity">
    <reaction evidence="5">
        <text>dimethylallyl phosphate + FMNH2 = prenylated FMNH2 + phosphate</text>
        <dbReference type="Rhea" id="RHEA:37743"/>
        <dbReference type="ChEBI" id="CHEBI:43474"/>
        <dbReference type="ChEBI" id="CHEBI:57618"/>
        <dbReference type="ChEBI" id="CHEBI:87467"/>
        <dbReference type="ChEBI" id="CHEBI:88052"/>
        <dbReference type="EC" id="2.5.1.129"/>
    </reaction>
</comment>
<protein>
    <recommendedName>
        <fullName evidence="5">Flavin prenyltransferase PAD1, mitochondrial</fullName>
        <ecNumber evidence="5">2.5.1.129</ecNumber>
    </recommendedName>
</protein>
<dbReference type="NCBIfam" id="NF004685">
    <property type="entry name" value="PRK06029.1"/>
    <property type="match status" value="1"/>
</dbReference>
<dbReference type="Gene3D" id="3.40.50.1950">
    <property type="entry name" value="Flavin prenyltransferase-like"/>
    <property type="match status" value="1"/>
</dbReference>
<dbReference type="AlphaFoldDB" id="A0A017SBE3"/>
<evidence type="ECO:0000256" key="1">
    <source>
        <dbReference type="ARBA" id="ARBA00022602"/>
    </source>
</evidence>
<dbReference type="HAMAP" id="MF_01984">
    <property type="entry name" value="ubiX_pad"/>
    <property type="match status" value="1"/>
</dbReference>
<evidence type="ECO:0000256" key="2">
    <source>
        <dbReference type="ARBA" id="ARBA00022630"/>
    </source>
</evidence>
<dbReference type="InterPro" id="IPR004507">
    <property type="entry name" value="UbiX-like"/>
</dbReference>
<dbReference type="OrthoDB" id="5126881at2759"/>
<dbReference type="GO" id="GO:0106141">
    <property type="term" value="F:flavin prenyltransferase activity"/>
    <property type="evidence" value="ECO:0007669"/>
    <property type="project" value="UniProtKB-EC"/>
</dbReference>
<evidence type="ECO:0000256" key="4">
    <source>
        <dbReference type="ARBA" id="ARBA00022679"/>
    </source>
</evidence>
<dbReference type="EMBL" id="KK088426">
    <property type="protein sequence ID" value="EYE94363.1"/>
    <property type="molecule type" value="Genomic_DNA"/>
</dbReference>
<keyword evidence="8" id="KW-1185">Reference proteome</keyword>
<evidence type="ECO:0000313" key="7">
    <source>
        <dbReference type="EMBL" id="EYE94363.1"/>
    </source>
</evidence>
<feature type="binding site" evidence="5">
    <location>
        <begin position="81"/>
        <end position="84"/>
    </location>
    <ligand>
        <name>FMN</name>
        <dbReference type="ChEBI" id="CHEBI:58210"/>
    </ligand>
</feature>
<feature type="domain" description="Flavoprotein" evidence="6">
    <location>
        <begin position="1"/>
        <end position="163"/>
    </location>
</feature>
<keyword evidence="1 5" id="KW-0637">Prenyltransferase</keyword>
<comment type="function">
    <text evidence="5">Flavin prenyltransferase that catalyzes the synthesis of the prenylated FMN cofactor (prenyl-FMN) for the ferulic acid decarboxylase FDC1. The prenyltransferase is metal-independent and links a dimethylallyl moiety from dimethylallyl monophosphate (DMAP) to the flavin N5 and C6 atoms of FMN.</text>
</comment>
<evidence type="ECO:0000256" key="3">
    <source>
        <dbReference type="ARBA" id="ARBA00022643"/>
    </source>
</evidence>
<dbReference type="SUPFAM" id="SSF52507">
    <property type="entry name" value="Homo-oligomeric flavin-containing Cys decarboxylases, HFCD"/>
    <property type="match status" value="1"/>
</dbReference>
<accession>A0A017SBE3</accession>
<comment type="similarity">
    <text evidence="5">Belongs to the UbiX/PAD1 family.</text>
</comment>
<comment type="subcellular location">
    <subcellularLocation>
        <location evidence="5">Mitochondrion</location>
    </subcellularLocation>
</comment>
<dbReference type="NCBIfam" id="TIGR00421">
    <property type="entry name" value="ubiX_pad"/>
    <property type="match status" value="1"/>
</dbReference>
<gene>
    <name evidence="5" type="primary">PAD1</name>
    <name evidence="7" type="ORF">EURHEDRAFT_403331</name>
</gene>
<dbReference type="GO" id="GO:0005739">
    <property type="term" value="C:mitochondrion"/>
    <property type="evidence" value="ECO:0007669"/>
    <property type="project" value="UniProtKB-SubCell"/>
</dbReference>
<dbReference type="InterPro" id="IPR003382">
    <property type="entry name" value="Flavoprotein"/>
</dbReference>
<feature type="binding site" evidence="5">
    <location>
        <position position="146"/>
    </location>
    <ligand>
        <name>dimethylallyl phosphate</name>
        <dbReference type="ChEBI" id="CHEBI:88052"/>
    </ligand>
</feature>
<comment type="subunit">
    <text evidence="5">Oligomer.</text>
</comment>
<keyword evidence="3 5" id="KW-0288">FMN</keyword>